<dbReference type="Proteomes" id="UP001500151">
    <property type="component" value="Unassembled WGS sequence"/>
</dbReference>
<keyword evidence="3" id="KW-1185">Reference proteome</keyword>
<evidence type="ECO:0000256" key="1">
    <source>
        <dbReference type="SAM" id="MobiDB-lite"/>
    </source>
</evidence>
<evidence type="ECO:0000313" key="3">
    <source>
        <dbReference type="Proteomes" id="UP001500151"/>
    </source>
</evidence>
<protein>
    <submittedName>
        <fullName evidence="2">Uncharacterized protein</fullName>
    </submittedName>
</protein>
<name>A0ABP6CHR6_9ACTN</name>
<evidence type="ECO:0000313" key="2">
    <source>
        <dbReference type="EMBL" id="GAA2620400.1"/>
    </source>
</evidence>
<dbReference type="EMBL" id="BAAASJ010000003">
    <property type="protein sequence ID" value="GAA2620400.1"/>
    <property type="molecule type" value="Genomic_DNA"/>
</dbReference>
<organism evidence="2 3">
    <name type="scientific">Streptomyces vastus</name>
    <dbReference type="NCBI Taxonomy" id="285451"/>
    <lineage>
        <taxon>Bacteria</taxon>
        <taxon>Bacillati</taxon>
        <taxon>Actinomycetota</taxon>
        <taxon>Actinomycetes</taxon>
        <taxon>Kitasatosporales</taxon>
        <taxon>Streptomycetaceae</taxon>
        <taxon>Streptomyces</taxon>
    </lineage>
</organism>
<sequence length="72" mass="6908">MPAEAGSGIRTDTSVSVTSVTGDVDSTALSVRPGVPSADGVKVSAATASAPAATARVQGLLRCAAPLLMAAP</sequence>
<comment type="caution">
    <text evidence="2">The sequence shown here is derived from an EMBL/GenBank/DDBJ whole genome shotgun (WGS) entry which is preliminary data.</text>
</comment>
<reference evidence="3" key="1">
    <citation type="journal article" date="2019" name="Int. J. Syst. Evol. Microbiol.">
        <title>The Global Catalogue of Microorganisms (GCM) 10K type strain sequencing project: providing services to taxonomists for standard genome sequencing and annotation.</title>
        <authorList>
            <consortium name="The Broad Institute Genomics Platform"/>
            <consortium name="The Broad Institute Genome Sequencing Center for Infectious Disease"/>
            <person name="Wu L."/>
            <person name="Ma J."/>
        </authorList>
    </citation>
    <scope>NUCLEOTIDE SEQUENCE [LARGE SCALE GENOMIC DNA]</scope>
    <source>
        <strain evidence="3">JCM 4524</strain>
    </source>
</reference>
<feature type="compositionally biased region" description="Low complexity" evidence="1">
    <location>
        <begin position="11"/>
        <end position="27"/>
    </location>
</feature>
<proteinExistence type="predicted"/>
<feature type="region of interest" description="Disordered" evidence="1">
    <location>
        <begin position="1"/>
        <end position="40"/>
    </location>
</feature>
<gene>
    <name evidence="2" type="ORF">GCM10010307_03640</name>
</gene>
<accession>A0ABP6CHR6</accession>